<dbReference type="RefSeq" id="XP_018068847.1">
    <property type="nucleotide sequence ID" value="XM_018220131.1"/>
</dbReference>
<name>A0A194X3U0_MOLSC</name>
<evidence type="ECO:0000313" key="1">
    <source>
        <dbReference type="EMBL" id="KUJ14492.1"/>
    </source>
</evidence>
<dbReference type="KEGG" id="psco:LY89DRAFT_736525"/>
<dbReference type="EMBL" id="KQ947420">
    <property type="protein sequence ID" value="KUJ14492.1"/>
    <property type="molecule type" value="Genomic_DNA"/>
</dbReference>
<dbReference type="Proteomes" id="UP000070700">
    <property type="component" value="Unassembled WGS sequence"/>
</dbReference>
<accession>A0A194X3U0</accession>
<dbReference type="OrthoDB" id="10558630at2759"/>
<protein>
    <submittedName>
        <fullName evidence="1">Uncharacterized protein</fullName>
    </submittedName>
</protein>
<dbReference type="InParanoid" id="A0A194X3U0"/>
<keyword evidence="2" id="KW-1185">Reference proteome</keyword>
<reference evidence="1 2" key="1">
    <citation type="submission" date="2015-10" db="EMBL/GenBank/DDBJ databases">
        <title>Full genome of DAOMC 229536 Phialocephala scopiformis, a fungal endophyte of spruce producing the potent anti-insectan compound rugulosin.</title>
        <authorList>
            <consortium name="DOE Joint Genome Institute"/>
            <person name="Walker A.K."/>
            <person name="Frasz S.L."/>
            <person name="Seifert K.A."/>
            <person name="Miller J.D."/>
            <person name="Mondo S.J."/>
            <person name="Labutti K."/>
            <person name="Lipzen A."/>
            <person name="Dockter R."/>
            <person name="Kennedy M."/>
            <person name="Grigoriev I.V."/>
            <person name="Spatafora J.W."/>
        </authorList>
    </citation>
    <scope>NUCLEOTIDE SEQUENCE [LARGE SCALE GENOMIC DNA]</scope>
    <source>
        <strain evidence="1 2">CBS 120377</strain>
    </source>
</reference>
<sequence>MPQSQHSQRSLFSLSTFVTTTKKTQKRQPSGTMEQYIYDTDNIPDHLIQGISPLKDERILKAQKAIAKVDKVFKECNDVAN</sequence>
<evidence type="ECO:0000313" key="2">
    <source>
        <dbReference type="Proteomes" id="UP000070700"/>
    </source>
</evidence>
<organism evidence="1 2">
    <name type="scientific">Mollisia scopiformis</name>
    <name type="common">Conifer needle endophyte fungus</name>
    <name type="synonym">Phialocephala scopiformis</name>
    <dbReference type="NCBI Taxonomy" id="149040"/>
    <lineage>
        <taxon>Eukaryota</taxon>
        <taxon>Fungi</taxon>
        <taxon>Dikarya</taxon>
        <taxon>Ascomycota</taxon>
        <taxon>Pezizomycotina</taxon>
        <taxon>Leotiomycetes</taxon>
        <taxon>Helotiales</taxon>
        <taxon>Mollisiaceae</taxon>
        <taxon>Mollisia</taxon>
    </lineage>
</organism>
<dbReference type="GeneID" id="28829857"/>
<dbReference type="AlphaFoldDB" id="A0A194X3U0"/>
<gene>
    <name evidence="1" type="ORF">LY89DRAFT_736525</name>
</gene>
<proteinExistence type="predicted"/>